<dbReference type="EMBL" id="BIFH01000038">
    <property type="protein sequence ID" value="GCE00260.1"/>
    <property type="molecule type" value="Genomic_DNA"/>
</dbReference>
<proteinExistence type="predicted"/>
<dbReference type="GO" id="GO:0051213">
    <property type="term" value="F:dioxygenase activity"/>
    <property type="evidence" value="ECO:0007669"/>
    <property type="project" value="UniProtKB-KW"/>
</dbReference>
<keyword evidence="2" id="KW-0560">Oxidoreductase</keyword>
<organism evidence="2 3">
    <name type="scientific">Embleya hyalina</name>
    <dbReference type="NCBI Taxonomy" id="516124"/>
    <lineage>
        <taxon>Bacteria</taxon>
        <taxon>Bacillati</taxon>
        <taxon>Actinomycetota</taxon>
        <taxon>Actinomycetes</taxon>
        <taxon>Kitasatosporales</taxon>
        <taxon>Streptomycetaceae</taxon>
        <taxon>Embleya</taxon>
    </lineage>
</organism>
<keyword evidence="2" id="KW-0223">Dioxygenase</keyword>
<dbReference type="InterPro" id="IPR029068">
    <property type="entry name" value="Glyas_Bleomycin-R_OHBP_Dase"/>
</dbReference>
<gene>
    <name evidence="2" type="ORF">EHYA_07985</name>
</gene>
<name>A0A401Z042_9ACTN</name>
<dbReference type="Pfam" id="PF00903">
    <property type="entry name" value="Glyoxalase"/>
    <property type="match status" value="1"/>
</dbReference>
<dbReference type="PROSITE" id="PS51819">
    <property type="entry name" value="VOC"/>
    <property type="match status" value="1"/>
</dbReference>
<dbReference type="RefSeq" id="WP_126641996.1">
    <property type="nucleotide sequence ID" value="NZ_BIFH01000038.1"/>
</dbReference>
<accession>A0A401Z042</accession>
<dbReference type="Gene3D" id="3.10.180.10">
    <property type="entry name" value="2,3-Dihydroxybiphenyl 1,2-Dioxygenase, domain 1"/>
    <property type="match status" value="1"/>
</dbReference>
<evidence type="ECO:0000313" key="2">
    <source>
        <dbReference type="EMBL" id="GCE00260.1"/>
    </source>
</evidence>
<dbReference type="SUPFAM" id="SSF54593">
    <property type="entry name" value="Glyoxalase/Bleomycin resistance protein/Dihydroxybiphenyl dioxygenase"/>
    <property type="match status" value="1"/>
</dbReference>
<dbReference type="OrthoDB" id="9804907at2"/>
<keyword evidence="3" id="KW-1185">Reference proteome</keyword>
<comment type="caution">
    <text evidence="2">The sequence shown here is derived from an EMBL/GenBank/DDBJ whole genome shotgun (WGS) entry which is preliminary data.</text>
</comment>
<feature type="domain" description="VOC" evidence="1">
    <location>
        <begin position="6"/>
        <end position="124"/>
    </location>
</feature>
<protein>
    <submittedName>
        <fullName evidence="2">Putative biphenyl-2,3-diol 1,2-dioxygenase III</fullName>
    </submittedName>
</protein>
<dbReference type="InterPro" id="IPR004360">
    <property type="entry name" value="Glyas_Fos-R_dOase_dom"/>
</dbReference>
<dbReference type="Proteomes" id="UP000286931">
    <property type="component" value="Unassembled WGS sequence"/>
</dbReference>
<dbReference type="InterPro" id="IPR037523">
    <property type="entry name" value="VOC_core"/>
</dbReference>
<evidence type="ECO:0000313" key="3">
    <source>
        <dbReference type="Proteomes" id="UP000286931"/>
    </source>
</evidence>
<reference evidence="2 3" key="1">
    <citation type="submission" date="2018-12" db="EMBL/GenBank/DDBJ databases">
        <title>Draft genome sequence of Embleya hyalina NBRC 13850T.</title>
        <authorList>
            <person name="Komaki H."/>
            <person name="Hosoyama A."/>
            <person name="Kimura A."/>
            <person name="Ichikawa N."/>
            <person name="Tamura T."/>
        </authorList>
    </citation>
    <scope>NUCLEOTIDE SEQUENCE [LARGE SCALE GENOMIC DNA]</scope>
    <source>
        <strain evidence="2 3">NBRC 13850</strain>
    </source>
</reference>
<evidence type="ECO:0000259" key="1">
    <source>
        <dbReference type="PROSITE" id="PS51819"/>
    </source>
</evidence>
<sequence>MTPELRLAHTVLQTNRKAVMRDWYVRALAARVVYETELIAFLTFDEEHHRLGLISAPVPFAERTPTTVGLAHTAYTFASLADLLDRFAVLRAAGVRPHVCVAHGPTTSLYYRDPDGNTVELQIDNFADAEETTAYLTGPEFTADPVGPAFDPDRLLADYERGVPIAELTTRTWAAAGAVHSHPLLALTGDEPARPVSAE</sequence>
<dbReference type="AlphaFoldDB" id="A0A401Z042"/>